<dbReference type="AlphaFoldDB" id="A0AAV5QS04"/>
<evidence type="ECO:0000259" key="3">
    <source>
        <dbReference type="Pfam" id="PF19327"/>
    </source>
</evidence>
<dbReference type="PANTHER" id="PTHR38420">
    <property type="entry name" value="AP-4-A PHOSPHORYLASE II"/>
    <property type="match status" value="1"/>
</dbReference>
<dbReference type="Proteomes" id="UP001360560">
    <property type="component" value="Unassembled WGS sequence"/>
</dbReference>
<comment type="caution">
    <text evidence="4">The sequence shown here is derived from an EMBL/GenBank/DDBJ whole genome shotgun (WGS) entry which is preliminary data.</text>
</comment>
<dbReference type="GeneID" id="90075325"/>
<dbReference type="RefSeq" id="XP_064854346.1">
    <property type="nucleotide sequence ID" value="XM_064998274.1"/>
</dbReference>
<dbReference type="Pfam" id="PF09830">
    <property type="entry name" value="ATP_transf"/>
    <property type="match status" value="1"/>
</dbReference>
<dbReference type="GO" id="GO:0009117">
    <property type="term" value="P:nucleotide metabolic process"/>
    <property type="evidence" value="ECO:0007669"/>
    <property type="project" value="InterPro"/>
</dbReference>
<feature type="domain" description="Ap4A phosphorylase 1/2 N-terminal" evidence="3">
    <location>
        <begin position="19"/>
        <end position="157"/>
    </location>
</feature>
<proteinExistence type="predicted"/>
<name>A0AAV5QS04_9ASCO</name>
<evidence type="ECO:0000256" key="1">
    <source>
        <dbReference type="PIRSR" id="PIRSR000846-1"/>
    </source>
</evidence>
<dbReference type="PIRSF" id="PIRSF000846">
    <property type="entry name" value="ATP_adenylyltr"/>
    <property type="match status" value="1"/>
</dbReference>
<dbReference type="PANTHER" id="PTHR38420:SF1">
    <property type="entry name" value="PUTATIVE (AFU_ORTHOLOGUE AFUA_5G14690)-RELATED"/>
    <property type="match status" value="1"/>
</dbReference>
<sequence length="329" mass="37445">MEIPQDLYALLEKTSASASGLVYTEPSQQKVVQDKTDYLISYITALEDKDTSNKKQKTNPFENPDPSLVVSRDVVYSLILNKFPIIKNHFLLITNKFVKQDSLLTPQDLVVTHDILKQLGKDLKGQKNIRPLAFFNCGPASGASQAHKHVQFIFVDEQQHGLWPQDVVDRSRQIIYVPDVDNPPLTDSSKKFAHFVLPLTRERGEEDTEIPMDTFAMIYMGLIQNCLTVMRDHHLANDEENHTRSMLSYNLLMTENWIMAVPRSRDTVSNEELGCTLSINSLGYVGMILVKSKEAFEKIVSGKIDLEEKVLLESGFKKDYEKQTDEGDY</sequence>
<dbReference type="InterPro" id="IPR019200">
    <property type="entry name" value="ATP_adenylylTrfase_C"/>
</dbReference>
<dbReference type="EMBL" id="BTFZ01000011">
    <property type="protein sequence ID" value="GMM37350.1"/>
    <property type="molecule type" value="Genomic_DNA"/>
</dbReference>
<dbReference type="InterPro" id="IPR043171">
    <property type="entry name" value="Ap4A_phos1/2-like"/>
</dbReference>
<protein>
    <submittedName>
        <fullName evidence="4">Bifunctional AP-4-A phosphorylase/ADP sulfurylase</fullName>
    </submittedName>
</protein>
<dbReference type="GO" id="GO:0003877">
    <property type="term" value="F:ATP:ADP adenylyltransferase activity"/>
    <property type="evidence" value="ECO:0007669"/>
    <property type="project" value="InterPro"/>
</dbReference>
<organism evidence="4 5">
    <name type="scientific">Saccharomycopsis crataegensis</name>
    <dbReference type="NCBI Taxonomy" id="43959"/>
    <lineage>
        <taxon>Eukaryota</taxon>
        <taxon>Fungi</taxon>
        <taxon>Dikarya</taxon>
        <taxon>Ascomycota</taxon>
        <taxon>Saccharomycotina</taxon>
        <taxon>Saccharomycetes</taxon>
        <taxon>Saccharomycopsidaceae</taxon>
        <taxon>Saccharomycopsis</taxon>
    </lineage>
</organism>
<accession>A0AAV5QS04</accession>
<evidence type="ECO:0000313" key="4">
    <source>
        <dbReference type="EMBL" id="GMM37350.1"/>
    </source>
</evidence>
<feature type="domain" description="ATP adenylyltransferase C-terminal" evidence="2">
    <location>
        <begin position="191"/>
        <end position="316"/>
    </location>
</feature>
<dbReference type="Gene3D" id="3.30.428.70">
    <property type="match status" value="1"/>
</dbReference>
<dbReference type="InterPro" id="IPR009163">
    <property type="entry name" value="Ap4A_phos1/2"/>
</dbReference>
<dbReference type="Pfam" id="PF19327">
    <property type="entry name" value="Ap4A_phos_N"/>
    <property type="match status" value="1"/>
</dbReference>
<dbReference type="InterPro" id="IPR045759">
    <property type="entry name" value="Ap4A_phos1/2_N"/>
</dbReference>
<gene>
    <name evidence="4" type="ORF">DASC09_046750</name>
</gene>
<reference evidence="4 5" key="1">
    <citation type="journal article" date="2023" name="Elife">
        <title>Identification of key yeast species and microbe-microbe interactions impacting larval growth of Drosophila in the wild.</title>
        <authorList>
            <person name="Mure A."/>
            <person name="Sugiura Y."/>
            <person name="Maeda R."/>
            <person name="Honda K."/>
            <person name="Sakurai N."/>
            <person name="Takahashi Y."/>
            <person name="Watada M."/>
            <person name="Katoh T."/>
            <person name="Gotoh A."/>
            <person name="Gotoh Y."/>
            <person name="Taniguchi I."/>
            <person name="Nakamura K."/>
            <person name="Hayashi T."/>
            <person name="Katayama T."/>
            <person name="Uemura T."/>
            <person name="Hattori Y."/>
        </authorList>
    </citation>
    <scope>NUCLEOTIDE SEQUENCE [LARGE SCALE GENOMIC DNA]</scope>
    <source>
        <strain evidence="4 5">SC-9</strain>
    </source>
</reference>
<dbReference type="SUPFAM" id="SSF54197">
    <property type="entry name" value="HIT-like"/>
    <property type="match status" value="1"/>
</dbReference>
<evidence type="ECO:0000259" key="2">
    <source>
        <dbReference type="Pfam" id="PF09830"/>
    </source>
</evidence>
<keyword evidence="5" id="KW-1185">Reference proteome</keyword>
<dbReference type="InterPro" id="IPR036265">
    <property type="entry name" value="HIT-like_sf"/>
</dbReference>
<evidence type="ECO:0000313" key="5">
    <source>
        <dbReference type="Proteomes" id="UP001360560"/>
    </source>
</evidence>
<dbReference type="GO" id="GO:0005524">
    <property type="term" value="F:ATP binding"/>
    <property type="evidence" value="ECO:0007669"/>
    <property type="project" value="InterPro"/>
</dbReference>
<feature type="active site" description="Nucleophile" evidence="1">
    <location>
        <position position="149"/>
    </location>
</feature>